<dbReference type="EMBL" id="AHKC01005510">
    <property type="protein sequence ID" value="EKF38526.1"/>
    <property type="molecule type" value="Genomic_DNA"/>
</dbReference>
<evidence type="ECO:0000256" key="1">
    <source>
        <dbReference type="SAM" id="MobiDB-lite"/>
    </source>
</evidence>
<protein>
    <submittedName>
        <fullName evidence="3">Uncharacterized protein</fullName>
    </submittedName>
</protein>
<evidence type="ECO:0000256" key="2">
    <source>
        <dbReference type="SAM" id="Phobius"/>
    </source>
</evidence>
<keyword evidence="4" id="KW-1185">Reference proteome</keyword>
<keyword evidence="2" id="KW-1133">Transmembrane helix</keyword>
<dbReference type="OrthoDB" id="244802at2759"/>
<organism evidence="3 4">
    <name type="scientific">Trypanosoma cruzi marinkellei</name>
    <dbReference type="NCBI Taxonomy" id="85056"/>
    <lineage>
        <taxon>Eukaryota</taxon>
        <taxon>Discoba</taxon>
        <taxon>Euglenozoa</taxon>
        <taxon>Kinetoplastea</taxon>
        <taxon>Metakinetoplastina</taxon>
        <taxon>Trypanosomatida</taxon>
        <taxon>Trypanosomatidae</taxon>
        <taxon>Trypanosoma</taxon>
        <taxon>Schizotrypanum</taxon>
    </lineage>
</organism>
<evidence type="ECO:0000313" key="4">
    <source>
        <dbReference type="Proteomes" id="UP000007350"/>
    </source>
</evidence>
<dbReference type="AlphaFoldDB" id="K2NU73"/>
<name>K2NU73_TRYCR</name>
<evidence type="ECO:0000313" key="3">
    <source>
        <dbReference type="EMBL" id="EKF38526.1"/>
    </source>
</evidence>
<dbReference type="Proteomes" id="UP000007350">
    <property type="component" value="Unassembled WGS sequence"/>
</dbReference>
<keyword evidence="2" id="KW-0472">Membrane</keyword>
<sequence length="202" mass="21602">FFVYYEIRKRMVSSRNASVALSEMIERTTSLTKALGRNVSMTIASGSSVSTKGSDAPLCASGAKKGICNGMQGTSHNACMTMGGNDGCEGLPTGELATLVSPSLADSIRGRASWSWLPFVAWFSALLFFTVLTALLVHRCLRSRRLSGEEYEELMDVQGSAAVAVDGNNAPTRTDGNASRQRFLESRRAAAQRSYGTASPTN</sequence>
<reference evidence="3 4" key="1">
    <citation type="journal article" date="2012" name="BMC Genomics">
        <title>Comparative genomic analysis of human infective Trypanosoma cruzi lineages with the bat-restricted subspecies T. cruzi marinkellei.</title>
        <authorList>
            <person name="Franzen O."/>
            <person name="Talavera-Lopez C."/>
            <person name="Ochaya S."/>
            <person name="Butler C.E."/>
            <person name="Messenger L.A."/>
            <person name="Lewis M.D."/>
            <person name="Llewellyn M.S."/>
            <person name="Marinkelle C.J."/>
            <person name="Tyler K.M."/>
            <person name="Miles M.A."/>
            <person name="Andersson B."/>
        </authorList>
    </citation>
    <scope>NUCLEOTIDE SEQUENCE [LARGE SCALE GENOMIC DNA]</scope>
    <source>
        <strain evidence="3 4">B7</strain>
    </source>
</reference>
<feature type="non-terminal residue" evidence="3">
    <location>
        <position position="1"/>
    </location>
</feature>
<accession>K2NU73</accession>
<feature type="compositionally biased region" description="Polar residues" evidence="1">
    <location>
        <begin position="169"/>
        <end position="180"/>
    </location>
</feature>
<keyword evidence="2" id="KW-0812">Transmembrane</keyword>
<proteinExistence type="predicted"/>
<comment type="caution">
    <text evidence="3">The sequence shown here is derived from an EMBL/GenBank/DDBJ whole genome shotgun (WGS) entry which is preliminary data.</text>
</comment>
<feature type="region of interest" description="Disordered" evidence="1">
    <location>
        <begin position="165"/>
        <end position="202"/>
    </location>
</feature>
<gene>
    <name evidence="3" type="ORF">MOQ_001266</name>
</gene>
<feature type="transmembrane region" description="Helical" evidence="2">
    <location>
        <begin position="116"/>
        <end position="137"/>
    </location>
</feature>